<evidence type="ECO:0000313" key="2">
    <source>
        <dbReference type="EMBL" id="SCL49986.1"/>
    </source>
</evidence>
<sequence length="175" mass="18150">MQDAWRAYLELAMGLTEAPRKKAQDAVRRVVGQGGATAAQLQALAEELVSTGMANREALTKLVRFEVDRALGAVGLATADEVAELTRRVRELERQLREAKAAPPPAEPAAAAPVSALPDRPAPTPTKGVAKKAIAKKAIAKKPAAAATPRTSTEESPATPAKKATGRKQTGGAGS</sequence>
<organism evidence="2 3">
    <name type="scientific">Micromonospora eburnea</name>
    <dbReference type="NCBI Taxonomy" id="227316"/>
    <lineage>
        <taxon>Bacteria</taxon>
        <taxon>Bacillati</taxon>
        <taxon>Actinomycetota</taxon>
        <taxon>Actinomycetes</taxon>
        <taxon>Micromonosporales</taxon>
        <taxon>Micromonosporaceae</taxon>
        <taxon>Micromonospora</taxon>
    </lineage>
</organism>
<protein>
    <submittedName>
        <fullName evidence="2">Polyhydroxyalkanoate synthesis regulator phasin</fullName>
    </submittedName>
</protein>
<accession>A0A1C6U7E5</accession>
<dbReference type="AlphaFoldDB" id="A0A1C6U7E5"/>
<gene>
    <name evidence="2" type="ORF">GA0070604_2028</name>
</gene>
<reference evidence="3" key="1">
    <citation type="submission" date="2016-06" db="EMBL/GenBank/DDBJ databases">
        <authorList>
            <person name="Varghese N."/>
            <person name="Submissions Spin"/>
        </authorList>
    </citation>
    <scope>NUCLEOTIDE SEQUENCE [LARGE SCALE GENOMIC DNA]</scope>
    <source>
        <strain evidence="3">DSM 44814</strain>
    </source>
</reference>
<dbReference type="OrthoDB" id="4325800at2"/>
<dbReference type="RefSeq" id="WP_091117683.1">
    <property type="nucleotide sequence ID" value="NZ_FMHY01000002.1"/>
</dbReference>
<feature type="region of interest" description="Disordered" evidence="1">
    <location>
        <begin position="95"/>
        <end position="175"/>
    </location>
</feature>
<name>A0A1C6U7E5_9ACTN</name>
<evidence type="ECO:0000256" key="1">
    <source>
        <dbReference type="SAM" id="MobiDB-lite"/>
    </source>
</evidence>
<proteinExistence type="predicted"/>
<feature type="compositionally biased region" description="Low complexity" evidence="1">
    <location>
        <begin position="108"/>
        <end position="118"/>
    </location>
</feature>
<dbReference type="EMBL" id="FMHY01000002">
    <property type="protein sequence ID" value="SCL49986.1"/>
    <property type="molecule type" value="Genomic_DNA"/>
</dbReference>
<evidence type="ECO:0000313" key="3">
    <source>
        <dbReference type="Proteomes" id="UP000199696"/>
    </source>
</evidence>
<keyword evidence="3" id="KW-1185">Reference proteome</keyword>
<feature type="compositionally biased region" description="Basic residues" evidence="1">
    <location>
        <begin position="129"/>
        <end position="140"/>
    </location>
</feature>
<dbReference type="STRING" id="227316.GA0070604_2028"/>
<dbReference type="Proteomes" id="UP000199696">
    <property type="component" value="Unassembled WGS sequence"/>
</dbReference>